<keyword evidence="1" id="KW-1133">Transmembrane helix</keyword>
<keyword evidence="1" id="KW-0472">Membrane</keyword>
<evidence type="ECO:0000256" key="1">
    <source>
        <dbReference type="SAM" id="Phobius"/>
    </source>
</evidence>
<evidence type="ECO:0000313" key="3">
    <source>
        <dbReference type="Proteomes" id="UP000199515"/>
    </source>
</evidence>
<gene>
    <name evidence="2" type="ORF">SAMN05421504_106389</name>
</gene>
<reference evidence="2 3" key="1">
    <citation type="submission" date="2016-10" db="EMBL/GenBank/DDBJ databases">
        <authorList>
            <person name="de Groot N.N."/>
        </authorList>
    </citation>
    <scope>NUCLEOTIDE SEQUENCE [LARGE SCALE GENOMIC DNA]</scope>
    <source>
        <strain evidence="2 3">CPCC 202699</strain>
    </source>
</reference>
<keyword evidence="3" id="KW-1185">Reference proteome</keyword>
<evidence type="ECO:0000313" key="2">
    <source>
        <dbReference type="EMBL" id="SDY68754.1"/>
    </source>
</evidence>
<dbReference type="InterPro" id="IPR058061">
    <property type="entry name" value="SCO4848-like"/>
</dbReference>
<feature type="transmembrane region" description="Helical" evidence="1">
    <location>
        <begin position="60"/>
        <end position="83"/>
    </location>
</feature>
<accession>A0A1H3LXJ8</accession>
<evidence type="ECO:0008006" key="4">
    <source>
        <dbReference type="Google" id="ProtNLM"/>
    </source>
</evidence>
<dbReference type="Pfam" id="PF26606">
    <property type="entry name" value="SCO4848"/>
    <property type="match status" value="1"/>
</dbReference>
<dbReference type="EMBL" id="FNON01000006">
    <property type="protein sequence ID" value="SDY68754.1"/>
    <property type="molecule type" value="Genomic_DNA"/>
</dbReference>
<protein>
    <recommendedName>
        <fullName evidence="4">Integral membrane protein</fullName>
    </recommendedName>
</protein>
<dbReference type="NCBIfam" id="NF046117">
    <property type="entry name" value="SCO4848_fam"/>
    <property type="match status" value="1"/>
</dbReference>
<organism evidence="2 3">
    <name type="scientific">Amycolatopsis xylanica</name>
    <dbReference type="NCBI Taxonomy" id="589385"/>
    <lineage>
        <taxon>Bacteria</taxon>
        <taxon>Bacillati</taxon>
        <taxon>Actinomycetota</taxon>
        <taxon>Actinomycetes</taxon>
        <taxon>Pseudonocardiales</taxon>
        <taxon>Pseudonocardiaceae</taxon>
        <taxon>Amycolatopsis</taxon>
    </lineage>
</organism>
<proteinExistence type="predicted"/>
<keyword evidence="1" id="KW-0812">Transmembrane</keyword>
<dbReference type="Proteomes" id="UP000199515">
    <property type="component" value="Unassembled WGS sequence"/>
</dbReference>
<name>A0A1H3LXJ8_9PSEU</name>
<dbReference type="STRING" id="589385.SAMN05421504_106389"/>
<feature type="transmembrane region" description="Helical" evidence="1">
    <location>
        <begin position="21"/>
        <end position="40"/>
    </location>
</feature>
<sequence length="94" mass="10696">MGRGRRYLRWESCILGGMSRRVSLFLLAFGVWSWIIWITFVKNLWAGDRSWAADGSPTAFFIVHFVLAVVSFALGSIIGVIGWRGFRRQKTNNG</sequence>
<dbReference type="AlphaFoldDB" id="A0A1H3LXJ8"/>